<organism evidence="1 2">
    <name type="scientific">Lactuca virosa</name>
    <dbReference type="NCBI Taxonomy" id="75947"/>
    <lineage>
        <taxon>Eukaryota</taxon>
        <taxon>Viridiplantae</taxon>
        <taxon>Streptophyta</taxon>
        <taxon>Embryophyta</taxon>
        <taxon>Tracheophyta</taxon>
        <taxon>Spermatophyta</taxon>
        <taxon>Magnoliopsida</taxon>
        <taxon>eudicotyledons</taxon>
        <taxon>Gunneridae</taxon>
        <taxon>Pentapetalae</taxon>
        <taxon>asterids</taxon>
        <taxon>campanulids</taxon>
        <taxon>Asterales</taxon>
        <taxon>Asteraceae</taxon>
        <taxon>Cichorioideae</taxon>
        <taxon>Cichorieae</taxon>
        <taxon>Lactucinae</taxon>
        <taxon>Lactuca</taxon>
    </lineage>
</organism>
<comment type="caution">
    <text evidence="1">The sequence shown here is derived from an EMBL/GenBank/DDBJ whole genome shotgun (WGS) entry which is preliminary data.</text>
</comment>
<evidence type="ECO:0000313" key="1">
    <source>
        <dbReference type="EMBL" id="CAH1414161.1"/>
    </source>
</evidence>
<sequence length="107" mass="12181">MKRHRRPTIFVTLHIPSLPLRFSSNTTLYLLPFPFPNPQTLNSEDLICRYENPNLVLRSRHPSSQIWNVVIAGSGTSRSPLAGEEVAFRRRSGTSLFVSHTPTNEDH</sequence>
<reference evidence="1 2" key="1">
    <citation type="submission" date="2022-01" db="EMBL/GenBank/DDBJ databases">
        <authorList>
            <person name="Xiong W."/>
            <person name="Schranz E."/>
        </authorList>
    </citation>
    <scope>NUCLEOTIDE SEQUENCE [LARGE SCALE GENOMIC DNA]</scope>
</reference>
<protein>
    <submittedName>
        <fullName evidence="1">Uncharacterized protein</fullName>
    </submittedName>
</protein>
<dbReference type="EMBL" id="CAKMRJ010000001">
    <property type="protein sequence ID" value="CAH1414161.1"/>
    <property type="molecule type" value="Genomic_DNA"/>
</dbReference>
<dbReference type="AlphaFoldDB" id="A0AAU9LLF0"/>
<proteinExistence type="predicted"/>
<evidence type="ECO:0000313" key="2">
    <source>
        <dbReference type="Proteomes" id="UP001157418"/>
    </source>
</evidence>
<accession>A0AAU9LLF0</accession>
<name>A0AAU9LLF0_9ASTR</name>
<dbReference type="Proteomes" id="UP001157418">
    <property type="component" value="Unassembled WGS sequence"/>
</dbReference>
<keyword evidence="2" id="KW-1185">Reference proteome</keyword>
<gene>
    <name evidence="1" type="ORF">LVIROSA_LOCUS2091</name>
</gene>